<feature type="domain" description="SnoaL-like" evidence="2">
    <location>
        <begin position="27"/>
        <end position="156"/>
    </location>
</feature>
<keyword evidence="4" id="KW-1185">Reference proteome</keyword>
<evidence type="ECO:0000256" key="1">
    <source>
        <dbReference type="SAM" id="MobiDB-lite"/>
    </source>
</evidence>
<reference evidence="3 4" key="1">
    <citation type="submission" date="2019-11" db="EMBL/GenBank/DDBJ databases">
        <title>Gordonia sp. nov., a novel actinobacterium isolated from mangrove soil in Hainan.</title>
        <authorList>
            <person name="Huang X."/>
            <person name="Xie Y."/>
            <person name="Chu X."/>
            <person name="Xiao K."/>
        </authorList>
    </citation>
    <scope>NUCLEOTIDE SEQUENCE [LARGE SCALE GENOMIC DNA]</scope>
    <source>
        <strain evidence="3 4">HNM0687</strain>
    </source>
</reference>
<dbReference type="Pfam" id="PF13577">
    <property type="entry name" value="SnoaL_4"/>
    <property type="match status" value="1"/>
</dbReference>
<dbReference type="EMBL" id="WMBR01000005">
    <property type="protein sequence ID" value="MXP23406.1"/>
    <property type="molecule type" value="Genomic_DNA"/>
</dbReference>
<organism evidence="3 4">
    <name type="scientific">Gordonia mangrovi</name>
    <dbReference type="NCBI Taxonomy" id="2665643"/>
    <lineage>
        <taxon>Bacteria</taxon>
        <taxon>Bacillati</taxon>
        <taxon>Actinomycetota</taxon>
        <taxon>Actinomycetes</taxon>
        <taxon>Mycobacteriales</taxon>
        <taxon>Gordoniaceae</taxon>
        <taxon>Gordonia</taxon>
    </lineage>
</organism>
<dbReference type="Proteomes" id="UP000475545">
    <property type="component" value="Unassembled WGS sequence"/>
</dbReference>
<sequence length="187" mass="21300">MTLSDAGNALSGVLDELSVLRREVQILRDKDYIRERMDLYAFLLDAARWKDIPQEIFTADGVDFHLPEATPVQVIRGRDELMDFFVETMPQFAGTQHMMGNHAIRVNGDEATSRFYALCAHWFHDADRSGADWTVAICYDDKWRRTADGWRVYERRLHHFGPDGIASGSAPGTQTTVGTDLYGSRDR</sequence>
<feature type="region of interest" description="Disordered" evidence="1">
    <location>
        <begin position="164"/>
        <end position="187"/>
    </location>
</feature>
<dbReference type="Gene3D" id="3.10.450.50">
    <property type="match status" value="1"/>
</dbReference>
<dbReference type="RefSeq" id="WP_160903570.1">
    <property type="nucleotide sequence ID" value="NZ_CP102850.1"/>
</dbReference>
<accession>A0A6L7GTZ1</accession>
<evidence type="ECO:0000313" key="3">
    <source>
        <dbReference type="EMBL" id="MXP23406.1"/>
    </source>
</evidence>
<proteinExistence type="predicted"/>
<evidence type="ECO:0000313" key="4">
    <source>
        <dbReference type="Proteomes" id="UP000475545"/>
    </source>
</evidence>
<gene>
    <name evidence="3" type="ORF">GIY30_18875</name>
</gene>
<dbReference type="InterPro" id="IPR032710">
    <property type="entry name" value="NTF2-like_dom_sf"/>
</dbReference>
<name>A0A6L7GTZ1_9ACTN</name>
<dbReference type="SUPFAM" id="SSF54427">
    <property type="entry name" value="NTF2-like"/>
    <property type="match status" value="1"/>
</dbReference>
<dbReference type="AlphaFoldDB" id="A0A6L7GTZ1"/>
<evidence type="ECO:0000259" key="2">
    <source>
        <dbReference type="Pfam" id="PF13577"/>
    </source>
</evidence>
<protein>
    <recommendedName>
        <fullName evidence="2">SnoaL-like domain-containing protein</fullName>
    </recommendedName>
</protein>
<comment type="caution">
    <text evidence="3">The sequence shown here is derived from an EMBL/GenBank/DDBJ whole genome shotgun (WGS) entry which is preliminary data.</text>
</comment>
<dbReference type="InterPro" id="IPR037401">
    <property type="entry name" value="SnoaL-like"/>
</dbReference>